<proteinExistence type="predicted"/>
<dbReference type="PANTHER" id="PTHR42852">
    <property type="entry name" value="THIOL:DISULFIDE INTERCHANGE PROTEIN DSBE"/>
    <property type="match status" value="1"/>
</dbReference>
<dbReference type="Pfam" id="PF00578">
    <property type="entry name" value="AhpC-TSA"/>
    <property type="match status" value="1"/>
</dbReference>
<dbReference type="GO" id="GO:0016491">
    <property type="term" value="F:oxidoreductase activity"/>
    <property type="evidence" value="ECO:0007669"/>
    <property type="project" value="InterPro"/>
</dbReference>
<dbReference type="GO" id="GO:0016209">
    <property type="term" value="F:antioxidant activity"/>
    <property type="evidence" value="ECO:0007669"/>
    <property type="project" value="InterPro"/>
</dbReference>
<evidence type="ECO:0000259" key="1">
    <source>
        <dbReference type="PROSITE" id="PS51352"/>
    </source>
</evidence>
<protein>
    <submittedName>
        <fullName evidence="2">Thiol-disulfide oxidoreductase ResA</fullName>
    </submittedName>
</protein>
<feature type="domain" description="Thioredoxin" evidence="1">
    <location>
        <begin position="25"/>
        <end position="166"/>
    </location>
</feature>
<reference evidence="2" key="1">
    <citation type="submission" date="2016-10" db="EMBL/GenBank/DDBJ databases">
        <title>Sequence of Gallionella enrichment culture.</title>
        <authorList>
            <person name="Poehlein A."/>
            <person name="Muehling M."/>
            <person name="Daniel R."/>
        </authorList>
    </citation>
    <scope>NUCLEOTIDE SEQUENCE</scope>
</reference>
<dbReference type="PANTHER" id="PTHR42852:SF17">
    <property type="entry name" value="THIOREDOXIN-LIKE PROTEIN HI_1115"/>
    <property type="match status" value="1"/>
</dbReference>
<dbReference type="SUPFAM" id="SSF52833">
    <property type="entry name" value="Thioredoxin-like"/>
    <property type="match status" value="1"/>
</dbReference>
<gene>
    <name evidence="2" type="primary">resA_2</name>
    <name evidence="2" type="ORF">GALL_13920</name>
</gene>
<dbReference type="InterPro" id="IPR036249">
    <property type="entry name" value="Thioredoxin-like_sf"/>
</dbReference>
<dbReference type="InterPro" id="IPR000866">
    <property type="entry name" value="AhpC/TSA"/>
</dbReference>
<name>A0A1J5TB30_9ZZZZ</name>
<dbReference type="InterPro" id="IPR013766">
    <property type="entry name" value="Thioredoxin_domain"/>
</dbReference>
<accession>A0A1J5TB30</accession>
<comment type="caution">
    <text evidence="2">The sequence shown here is derived from an EMBL/GenBank/DDBJ whole genome shotgun (WGS) entry which is preliminary data.</text>
</comment>
<dbReference type="EMBL" id="MLJW01000003">
    <property type="protein sequence ID" value="OIR18065.1"/>
    <property type="molecule type" value="Genomic_DNA"/>
</dbReference>
<dbReference type="InterPro" id="IPR050553">
    <property type="entry name" value="Thioredoxin_ResA/DsbE_sf"/>
</dbReference>
<dbReference type="PROSITE" id="PS51352">
    <property type="entry name" value="THIOREDOXIN_2"/>
    <property type="match status" value="1"/>
</dbReference>
<dbReference type="Gene3D" id="3.40.30.10">
    <property type="entry name" value="Glutaredoxin"/>
    <property type="match status" value="1"/>
</dbReference>
<dbReference type="CDD" id="cd02966">
    <property type="entry name" value="TlpA_like_family"/>
    <property type="match status" value="1"/>
</dbReference>
<sequence length="166" mass="18434">MRKTAVLAWTLAILMVLPDAGAGEPATRDRTPSFTLPGMDGKPHALAEWRNKVVLLNFWASWCSPCQTEIRDLVAYQAQYAVQGLQIVGIGLDDEAKLRNVQRTLEINYPVLLANSPGNPVMTDFGNRDGIVPYSVLISREGKVVYTHTGLVTREIFAEQVIPWLK</sequence>
<evidence type="ECO:0000313" key="2">
    <source>
        <dbReference type="EMBL" id="OIR18065.1"/>
    </source>
</evidence>
<organism evidence="2">
    <name type="scientific">mine drainage metagenome</name>
    <dbReference type="NCBI Taxonomy" id="410659"/>
    <lineage>
        <taxon>unclassified sequences</taxon>
        <taxon>metagenomes</taxon>
        <taxon>ecological metagenomes</taxon>
    </lineage>
</organism>
<dbReference type="AlphaFoldDB" id="A0A1J5TB30"/>